<organism evidence="1 2">
    <name type="scientific">Trichuris trichiura</name>
    <name type="common">Whipworm</name>
    <name type="synonym">Trichocephalus trichiurus</name>
    <dbReference type="NCBI Taxonomy" id="36087"/>
    <lineage>
        <taxon>Eukaryota</taxon>
        <taxon>Metazoa</taxon>
        <taxon>Ecdysozoa</taxon>
        <taxon>Nematoda</taxon>
        <taxon>Enoplea</taxon>
        <taxon>Dorylaimia</taxon>
        <taxon>Trichinellida</taxon>
        <taxon>Trichuridae</taxon>
        <taxon>Trichuris</taxon>
    </lineage>
</organism>
<dbReference type="EMBL" id="HG808646">
    <property type="protein sequence ID" value="CDW61304.1"/>
    <property type="molecule type" value="Genomic_DNA"/>
</dbReference>
<dbReference type="AntiFam" id="ANF00025">
    <property type="entry name" value="Antisense to 23S rRNA"/>
</dbReference>
<protein>
    <submittedName>
        <fullName evidence="1">Uncharacterized protein</fullName>
    </submittedName>
</protein>
<sequence>MRRADIEVPNLPVAVDAWGRSACYPQGPQVRKPAIQEWYPTGDSTRPDGHASQSPTYPLRVTGIFTSTTISPGGLSRQCPNHYAIRAGQNLPDKEFRYLRTVIVTAAVYRGLNSMLRCLTSPLNLPAPGRRQPIYVIFRFSIDLCFCYGVNLPSSLTTLLPLALGFSPHLPVSVCGTGTLAYLRAFLASEHRRLPYYISVPYAQLNQRLGSAISKCPSGLRFGGYGISTVCASTTPCGLALAPGLPWADEPSPRNLRFSAIMIPT</sequence>
<evidence type="ECO:0000313" key="1">
    <source>
        <dbReference type="EMBL" id="CDW61304.1"/>
    </source>
</evidence>
<keyword evidence="2" id="KW-1185">Reference proteome</keyword>
<reference evidence="1" key="2">
    <citation type="submission" date="2014-03" db="EMBL/GenBank/DDBJ databases">
        <title>The whipworm genome and dual-species transcriptomics of an intimate host-pathogen interaction.</title>
        <authorList>
            <person name="Foth B.J."/>
            <person name="Tsai I.J."/>
            <person name="Reid A.J."/>
            <person name="Bancroft A.J."/>
            <person name="Nichol S."/>
            <person name="Tracey A."/>
            <person name="Holroyd N."/>
            <person name="Cotton J.A."/>
            <person name="Stanley E.J."/>
            <person name="Zarowiecki M."/>
            <person name="Liu J.Z."/>
            <person name="Huckvale T."/>
            <person name="Cooper P.J."/>
            <person name="Grencis R.K."/>
            <person name="Berriman M."/>
        </authorList>
    </citation>
    <scope>NUCLEOTIDE SEQUENCE [LARGE SCALE GENOMIC DNA]</scope>
</reference>
<reference evidence="1" key="1">
    <citation type="submission" date="2014-01" db="EMBL/GenBank/DDBJ databases">
        <authorList>
            <person name="Aslett M."/>
        </authorList>
    </citation>
    <scope>NUCLEOTIDE SEQUENCE</scope>
</reference>
<proteinExistence type="predicted"/>
<dbReference type="OrthoDB" id="1922339at2759"/>
<dbReference type="STRING" id="36087.A0A077ZNL9"/>
<evidence type="ECO:0000313" key="2">
    <source>
        <dbReference type="Proteomes" id="UP000030665"/>
    </source>
</evidence>
<dbReference type="AlphaFoldDB" id="A0A077ZNL9"/>
<name>A0A077ZNL9_TRITR</name>
<gene>
    <name evidence="1" type="ORF">TTRE_0000975501</name>
</gene>
<dbReference type="Proteomes" id="UP000030665">
    <property type="component" value="Unassembled WGS sequence"/>
</dbReference>
<accession>A0A077ZNL9</accession>